<protein>
    <submittedName>
        <fullName evidence="1">Uncharacterized protein</fullName>
    </submittedName>
</protein>
<proteinExistence type="predicted"/>
<dbReference type="EMBL" id="JAVREN010000010">
    <property type="protein sequence ID" value="MDT0307309.1"/>
    <property type="molecule type" value="Genomic_DNA"/>
</dbReference>
<sequence>MIEQPAGGAPAGKPPGPRPAKYRTVKVLLVVIVFVAVQEISRIPLVPAGHLLLALLPAGLVLGRRPAARPHTGRWRHGAA</sequence>
<dbReference type="RefSeq" id="WP_311630252.1">
    <property type="nucleotide sequence ID" value="NZ_JAVREN010000010.1"/>
</dbReference>
<name>A0ABU2L6X0_9ACTN</name>
<reference evidence="2" key="1">
    <citation type="submission" date="2023-07" db="EMBL/GenBank/DDBJ databases">
        <title>30 novel species of actinomycetes from the DSMZ collection.</title>
        <authorList>
            <person name="Nouioui I."/>
        </authorList>
    </citation>
    <scope>NUCLEOTIDE SEQUENCE [LARGE SCALE GENOMIC DNA]</scope>
    <source>
        <strain evidence="2">DSM 44917</strain>
    </source>
</reference>
<gene>
    <name evidence="1" type="ORF">RM780_10075</name>
</gene>
<dbReference type="Proteomes" id="UP001183388">
    <property type="component" value="Unassembled WGS sequence"/>
</dbReference>
<comment type="caution">
    <text evidence="1">The sequence shown here is derived from an EMBL/GenBank/DDBJ whole genome shotgun (WGS) entry which is preliminary data.</text>
</comment>
<organism evidence="1 2">
    <name type="scientific">Streptomyces boetiae</name>
    <dbReference type="NCBI Taxonomy" id="3075541"/>
    <lineage>
        <taxon>Bacteria</taxon>
        <taxon>Bacillati</taxon>
        <taxon>Actinomycetota</taxon>
        <taxon>Actinomycetes</taxon>
        <taxon>Kitasatosporales</taxon>
        <taxon>Streptomycetaceae</taxon>
        <taxon>Streptomyces</taxon>
    </lineage>
</organism>
<evidence type="ECO:0000313" key="2">
    <source>
        <dbReference type="Proteomes" id="UP001183388"/>
    </source>
</evidence>
<keyword evidence="2" id="KW-1185">Reference proteome</keyword>
<accession>A0ABU2L6X0</accession>
<evidence type="ECO:0000313" key="1">
    <source>
        <dbReference type="EMBL" id="MDT0307309.1"/>
    </source>
</evidence>